<gene>
    <name evidence="1" type="ORF">ACFFIC_10965</name>
</gene>
<reference evidence="1 2" key="1">
    <citation type="submission" date="2024-09" db="EMBL/GenBank/DDBJ databases">
        <authorList>
            <person name="Sun Q."/>
            <person name="Mori K."/>
        </authorList>
    </citation>
    <scope>NUCLEOTIDE SEQUENCE [LARGE SCALE GENOMIC DNA]</scope>
    <source>
        <strain evidence="1 2">CCM 7468</strain>
    </source>
</reference>
<dbReference type="EMBL" id="JBHLVZ010000023">
    <property type="protein sequence ID" value="MFC0386059.1"/>
    <property type="molecule type" value="Genomic_DNA"/>
</dbReference>
<accession>A0ABV6IR21</accession>
<proteinExistence type="predicted"/>
<name>A0ABV6IR21_9PROT</name>
<evidence type="ECO:0000313" key="2">
    <source>
        <dbReference type="Proteomes" id="UP001589789"/>
    </source>
</evidence>
<keyword evidence="2" id="KW-1185">Reference proteome</keyword>
<sequence length="146" mass="14812">MKHEDPGAPGEDALFIATVNGRVARCEVVAGLDGVAEAFLQAAWSGAAGVMPEGLAALHASLRDPAAWAVHGVGDGQPFWHWWAGLGEGSISFQRLTAPLPVAEGQGPAPAMVAASLRACAAELRLAAQQVGGSLRILPGTGAEQA</sequence>
<dbReference type="Proteomes" id="UP001589789">
    <property type="component" value="Unassembled WGS sequence"/>
</dbReference>
<comment type="caution">
    <text evidence="1">The sequence shown here is derived from an EMBL/GenBank/DDBJ whole genome shotgun (WGS) entry which is preliminary data.</text>
</comment>
<evidence type="ECO:0000313" key="1">
    <source>
        <dbReference type="EMBL" id="MFC0386059.1"/>
    </source>
</evidence>
<protein>
    <submittedName>
        <fullName evidence="1">Uncharacterized protein</fullName>
    </submittedName>
</protein>
<organism evidence="1 2">
    <name type="scientific">Muricoccus vinaceus</name>
    <dbReference type="NCBI Taxonomy" id="424704"/>
    <lineage>
        <taxon>Bacteria</taxon>
        <taxon>Pseudomonadati</taxon>
        <taxon>Pseudomonadota</taxon>
        <taxon>Alphaproteobacteria</taxon>
        <taxon>Acetobacterales</taxon>
        <taxon>Roseomonadaceae</taxon>
        <taxon>Muricoccus</taxon>
    </lineage>
</organism>
<dbReference type="RefSeq" id="WP_377050203.1">
    <property type="nucleotide sequence ID" value="NZ_JBHLVZ010000023.1"/>
</dbReference>